<evidence type="ECO:0000313" key="3">
    <source>
        <dbReference type="Proteomes" id="UP000003947"/>
    </source>
</evidence>
<evidence type="ECO:0000313" key="2">
    <source>
        <dbReference type="EMBL" id="EIM25708.1"/>
    </source>
</evidence>
<gene>
    <name evidence="2" type="ORF">MicloDRAFT_00064350</name>
</gene>
<dbReference type="RefSeq" id="WP_009494189.1">
    <property type="nucleotide sequence ID" value="NZ_CP141048.1"/>
</dbReference>
<dbReference type="AlphaFoldDB" id="I4YP16"/>
<dbReference type="PATRIC" id="fig|864069.3.peg.6889"/>
<dbReference type="HOGENOM" id="CLU_3185843_0_0_5"/>
<dbReference type="EMBL" id="JH660647">
    <property type="protein sequence ID" value="EIM25708.1"/>
    <property type="molecule type" value="Genomic_DNA"/>
</dbReference>
<organism evidence="2 3">
    <name type="scientific">Microvirga lotononidis</name>
    <dbReference type="NCBI Taxonomy" id="864069"/>
    <lineage>
        <taxon>Bacteria</taxon>
        <taxon>Pseudomonadati</taxon>
        <taxon>Pseudomonadota</taxon>
        <taxon>Alphaproteobacteria</taxon>
        <taxon>Hyphomicrobiales</taxon>
        <taxon>Methylobacteriaceae</taxon>
        <taxon>Microvirga</taxon>
    </lineage>
</organism>
<accession>I4YP16</accession>
<protein>
    <submittedName>
        <fullName evidence="2">Uncharacterized protein</fullName>
    </submittedName>
</protein>
<sequence>MNEDSILHPSQWPDAFEELARWIPEMEREFEEAEQEKQVTNLEPAE</sequence>
<keyword evidence="3" id="KW-1185">Reference proteome</keyword>
<dbReference type="STRING" id="864069.MicloDRAFT_00064350"/>
<name>I4YP16_9HYPH</name>
<reference evidence="2 3" key="1">
    <citation type="submission" date="2012-02" db="EMBL/GenBank/DDBJ databases">
        <title>Improved High-Quality Draft sequence of Microvirga sp. WSM3557.</title>
        <authorList>
            <consortium name="US DOE Joint Genome Institute"/>
            <person name="Lucas S."/>
            <person name="Han J."/>
            <person name="Lapidus A."/>
            <person name="Cheng J.-F."/>
            <person name="Goodwin L."/>
            <person name="Pitluck S."/>
            <person name="Peters L."/>
            <person name="Zhang X."/>
            <person name="Detter J.C."/>
            <person name="Han C."/>
            <person name="Tapia R."/>
            <person name="Land M."/>
            <person name="Hauser L."/>
            <person name="Kyrpides N."/>
            <person name="Ivanova N."/>
            <person name="Pagani I."/>
            <person name="Brau L."/>
            <person name="Yates R."/>
            <person name="O'Hara G."/>
            <person name="Rui T."/>
            <person name="Howieson J."/>
            <person name="Reeve W."/>
            <person name="Woyke T."/>
        </authorList>
    </citation>
    <scope>NUCLEOTIDE SEQUENCE [LARGE SCALE GENOMIC DNA]</scope>
    <source>
        <strain evidence="2 3">WSM3557</strain>
    </source>
</reference>
<keyword evidence="1" id="KW-0175">Coiled coil</keyword>
<evidence type="ECO:0000256" key="1">
    <source>
        <dbReference type="SAM" id="Coils"/>
    </source>
</evidence>
<dbReference type="Proteomes" id="UP000003947">
    <property type="component" value="Unassembled WGS sequence"/>
</dbReference>
<proteinExistence type="predicted"/>
<feature type="coiled-coil region" evidence="1">
    <location>
        <begin position="16"/>
        <end position="43"/>
    </location>
</feature>